<evidence type="ECO:0000256" key="1">
    <source>
        <dbReference type="SAM" id="Coils"/>
    </source>
</evidence>
<name>A0A3M8BAT4_9BACL</name>
<evidence type="ECO:0000313" key="4">
    <source>
        <dbReference type="Proteomes" id="UP000276178"/>
    </source>
</evidence>
<dbReference type="OrthoDB" id="2463757at2"/>
<comment type="caution">
    <text evidence="3">The sequence shown here is derived from an EMBL/GenBank/DDBJ whole genome shotgun (WGS) entry which is preliminary data.</text>
</comment>
<reference evidence="2 5" key="2">
    <citation type="submission" date="2019-06" db="EMBL/GenBank/DDBJ databases">
        <title>Whole genome shotgun sequence of Brevibacillus agri NBRC 15538.</title>
        <authorList>
            <person name="Hosoyama A."/>
            <person name="Uohara A."/>
            <person name="Ohji S."/>
            <person name="Ichikawa N."/>
        </authorList>
    </citation>
    <scope>NUCLEOTIDE SEQUENCE [LARGE SCALE GENOMIC DNA]</scope>
    <source>
        <strain evidence="2 5">NBRC 15538</strain>
    </source>
</reference>
<evidence type="ECO:0000313" key="3">
    <source>
        <dbReference type="EMBL" id="RNB59955.1"/>
    </source>
</evidence>
<dbReference type="GeneID" id="82812621"/>
<evidence type="ECO:0000313" key="5">
    <source>
        <dbReference type="Proteomes" id="UP000317180"/>
    </source>
</evidence>
<dbReference type="RefSeq" id="WP_025848220.1">
    <property type="nucleotide sequence ID" value="NZ_BJOD01000017.1"/>
</dbReference>
<accession>A0A3M8BAT4</accession>
<gene>
    <name evidence="2" type="ORF">BAG01nite_20040</name>
    <name evidence="3" type="ORF">EB820_03610</name>
</gene>
<dbReference type="EMBL" id="RHHN01000011">
    <property type="protein sequence ID" value="RNB59955.1"/>
    <property type="molecule type" value="Genomic_DNA"/>
</dbReference>
<organism evidence="3 4">
    <name type="scientific">Brevibacillus agri</name>
    <dbReference type="NCBI Taxonomy" id="51101"/>
    <lineage>
        <taxon>Bacteria</taxon>
        <taxon>Bacillati</taxon>
        <taxon>Bacillota</taxon>
        <taxon>Bacilli</taxon>
        <taxon>Bacillales</taxon>
        <taxon>Paenibacillaceae</taxon>
        <taxon>Brevibacillus</taxon>
    </lineage>
</organism>
<dbReference type="Proteomes" id="UP000317180">
    <property type="component" value="Unassembled WGS sequence"/>
</dbReference>
<dbReference type="Proteomes" id="UP000276178">
    <property type="component" value="Unassembled WGS sequence"/>
</dbReference>
<protein>
    <submittedName>
        <fullName evidence="3">Uncharacterized protein</fullName>
    </submittedName>
</protein>
<dbReference type="EMBL" id="BJOD01000017">
    <property type="protein sequence ID" value="GED25902.1"/>
    <property type="molecule type" value="Genomic_DNA"/>
</dbReference>
<dbReference type="AlphaFoldDB" id="A0A3M8BAT4"/>
<keyword evidence="1" id="KW-0175">Coiled coil</keyword>
<evidence type="ECO:0000313" key="2">
    <source>
        <dbReference type="EMBL" id="GED25902.1"/>
    </source>
</evidence>
<reference evidence="3 4" key="1">
    <citation type="submission" date="2018-10" db="EMBL/GenBank/DDBJ databases">
        <title>Phylogenomics of Brevibacillus.</title>
        <authorList>
            <person name="Dunlap C."/>
        </authorList>
    </citation>
    <scope>NUCLEOTIDE SEQUENCE [LARGE SCALE GENOMIC DNA]</scope>
    <source>
        <strain evidence="3 4">NRRL NRS 1219</strain>
    </source>
</reference>
<keyword evidence="5" id="KW-1185">Reference proteome</keyword>
<feature type="coiled-coil region" evidence="1">
    <location>
        <begin position="143"/>
        <end position="174"/>
    </location>
</feature>
<proteinExistence type="predicted"/>
<sequence length="349" mass="38532">MQGKNKRLLLGIALLVVIALGFWGYRLLGPIALAEGYLYEDNSRMAYAKVTAENDQVNVEVTLSKLLVEDTIPRLQTETSVWTGTMEKDTLTLQEKTTGQKLQAKVSADGLLFQGPLAQGEPAETKLAASNKQTYDDKLAAWTNSVEQEAAQKKKEVEEQRAKEAARVEFAKKVEQTGRLTADMLESAQYLQEIQFAEELQFSKDQVVELQGLLDELITYAKQPSLSKMEYDVMAGTLGSMKVLVDGMNAMDSTIAQKKKSMQDIIAVLETDMKDAQAVWEEIKASVTDAEKREKALTDAVKTGSDAIAQAKQRLGTLEKEQAGVKASANKLYQQAAAVLEQTRSKYGY</sequence>